<dbReference type="PANTHER" id="PTHR30055:SF146">
    <property type="entry name" value="HTH-TYPE TRANSCRIPTIONAL DUAL REGULATOR CECR"/>
    <property type="match status" value="1"/>
</dbReference>
<evidence type="ECO:0000259" key="5">
    <source>
        <dbReference type="PROSITE" id="PS50977"/>
    </source>
</evidence>
<keyword evidence="1" id="KW-0805">Transcription regulation</keyword>
<gene>
    <name evidence="6" type="ORF">ABS642_09890</name>
</gene>
<dbReference type="GO" id="GO:0045892">
    <property type="term" value="P:negative regulation of DNA-templated transcription"/>
    <property type="evidence" value="ECO:0007669"/>
    <property type="project" value="UniProtKB-ARBA"/>
</dbReference>
<dbReference type="InterPro" id="IPR039536">
    <property type="entry name" value="TetR_C_Proteobacteria"/>
</dbReference>
<dbReference type="EMBL" id="CP158357">
    <property type="protein sequence ID" value="XBX80380.1"/>
    <property type="molecule type" value="Genomic_DNA"/>
</dbReference>
<dbReference type="Pfam" id="PF00440">
    <property type="entry name" value="TetR_N"/>
    <property type="match status" value="1"/>
</dbReference>
<dbReference type="GO" id="GO:0003700">
    <property type="term" value="F:DNA-binding transcription factor activity"/>
    <property type="evidence" value="ECO:0007669"/>
    <property type="project" value="TreeGrafter"/>
</dbReference>
<accession>A0AAU7W0P8</accession>
<organism evidence="6">
    <name type="scientific">Microbacterium sp. A8/3-1</name>
    <dbReference type="NCBI Taxonomy" id="3160749"/>
    <lineage>
        <taxon>Bacteria</taxon>
        <taxon>Bacillati</taxon>
        <taxon>Actinomycetota</taxon>
        <taxon>Actinomycetes</taxon>
        <taxon>Micrococcales</taxon>
        <taxon>Microbacteriaceae</taxon>
        <taxon>Microbacterium</taxon>
    </lineage>
</organism>
<dbReference type="GO" id="GO:0000976">
    <property type="term" value="F:transcription cis-regulatory region binding"/>
    <property type="evidence" value="ECO:0007669"/>
    <property type="project" value="TreeGrafter"/>
</dbReference>
<dbReference type="InterPro" id="IPR050109">
    <property type="entry name" value="HTH-type_TetR-like_transc_reg"/>
</dbReference>
<protein>
    <submittedName>
        <fullName evidence="6">TetR/AcrR family transcriptional regulator</fullName>
    </submittedName>
</protein>
<dbReference type="FunFam" id="1.10.10.60:FF:000141">
    <property type="entry name" value="TetR family transcriptional regulator"/>
    <property type="match status" value="1"/>
</dbReference>
<keyword evidence="3" id="KW-0804">Transcription</keyword>
<name>A0AAU7W0P8_9MICO</name>
<dbReference type="PROSITE" id="PS50977">
    <property type="entry name" value="HTH_TETR_2"/>
    <property type="match status" value="1"/>
</dbReference>
<evidence type="ECO:0000256" key="4">
    <source>
        <dbReference type="PROSITE-ProRule" id="PRU00335"/>
    </source>
</evidence>
<dbReference type="Gene3D" id="1.10.10.60">
    <property type="entry name" value="Homeodomain-like"/>
    <property type="match status" value="1"/>
</dbReference>
<dbReference type="PRINTS" id="PR00455">
    <property type="entry name" value="HTHTETR"/>
</dbReference>
<proteinExistence type="predicted"/>
<dbReference type="InterPro" id="IPR009057">
    <property type="entry name" value="Homeodomain-like_sf"/>
</dbReference>
<dbReference type="Gene3D" id="1.10.357.10">
    <property type="entry name" value="Tetracycline Repressor, domain 2"/>
    <property type="match status" value="1"/>
</dbReference>
<reference evidence="6" key="1">
    <citation type="submission" date="2024-06" db="EMBL/GenBank/DDBJ databases">
        <title>Draft genome sequence of Microbacterium sp. strain A8/3-1, isolated from Oxytropis tragacanthoides Fisch. ex DC. Root nodules in the Altai region of Russia.</title>
        <authorList>
            <person name="Sazanova A."/>
            <person name="Guro P."/>
            <person name="Kuznetsova I."/>
            <person name="Belimov A."/>
            <person name="Safronova V."/>
        </authorList>
    </citation>
    <scope>NUCLEOTIDE SEQUENCE</scope>
    <source>
        <strain evidence="6">A8/3-1</strain>
    </source>
</reference>
<evidence type="ECO:0000256" key="2">
    <source>
        <dbReference type="ARBA" id="ARBA00023125"/>
    </source>
</evidence>
<evidence type="ECO:0000256" key="1">
    <source>
        <dbReference type="ARBA" id="ARBA00023015"/>
    </source>
</evidence>
<dbReference type="AlphaFoldDB" id="A0AAU7W0P8"/>
<evidence type="ECO:0000313" key="6">
    <source>
        <dbReference type="EMBL" id="XBX80380.1"/>
    </source>
</evidence>
<dbReference type="SUPFAM" id="SSF46689">
    <property type="entry name" value="Homeodomain-like"/>
    <property type="match status" value="1"/>
</dbReference>
<feature type="DNA-binding region" description="H-T-H motif" evidence="4">
    <location>
        <begin position="32"/>
        <end position="51"/>
    </location>
</feature>
<keyword evidence="2 4" id="KW-0238">DNA-binding</keyword>
<dbReference type="Pfam" id="PF14246">
    <property type="entry name" value="TetR_C_7"/>
    <property type="match status" value="1"/>
</dbReference>
<feature type="domain" description="HTH tetR-type" evidence="5">
    <location>
        <begin position="9"/>
        <end position="69"/>
    </location>
</feature>
<dbReference type="InterPro" id="IPR036271">
    <property type="entry name" value="Tet_transcr_reg_TetR-rel_C_sf"/>
</dbReference>
<dbReference type="PANTHER" id="PTHR30055">
    <property type="entry name" value="HTH-TYPE TRANSCRIPTIONAL REGULATOR RUTR"/>
    <property type="match status" value="1"/>
</dbReference>
<dbReference type="InterPro" id="IPR001647">
    <property type="entry name" value="HTH_TetR"/>
</dbReference>
<dbReference type="RefSeq" id="WP_350353188.1">
    <property type="nucleotide sequence ID" value="NZ_CP158357.1"/>
</dbReference>
<sequence length="207" mass="22228">MAITREARTDRGEKILDAALTVFGRDGFTDGNVEEIAKLAGVAKPTVYNRFGDKQTLFAETVERGSARANERVLGVLATLDVHPRDVRSELERVGQALVGCVSHDEGAALMRLQFSERARFPELMDGIRDGNRGRTIDALAGKLAQLTTAGHLRLTDASRAARQFLALVSDDALASSGFGGRVLGHDELDDSVRAGVDTFLAAFGTD</sequence>
<dbReference type="SUPFAM" id="SSF48498">
    <property type="entry name" value="Tetracyclin repressor-like, C-terminal domain"/>
    <property type="match status" value="1"/>
</dbReference>
<evidence type="ECO:0000256" key="3">
    <source>
        <dbReference type="ARBA" id="ARBA00023163"/>
    </source>
</evidence>